<evidence type="ECO:0008006" key="5">
    <source>
        <dbReference type="Google" id="ProtNLM"/>
    </source>
</evidence>
<comment type="caution">
    <text evidence="3">The sequence shown here is derived from an EMBL/GenBank/DDBJ whole genome shotgun (WGS) entry which is preliminary data.</text>
</comment>
<keyword evidence="2" id="KW-1133">Transmembrane helix</keyword>
<dbReference type="Proteomes" id="UP001620273">
    <property type="component" value="Unassembled WGS sequence"/>
</dbReference>
<gene>
    <name evidence="3" type="ORF">OCH74_02985</name>
</gene>
<sequence>MTKTHESHEEHAVFERPSHHARIMRGIVAPVFGLLAVACVVFGALNATIWRPSSEIAASAKVSGRYAMTDPGVLSMVAERSTLVVHTNSSKTRVCIALSTRKDAAGWLAGSKYTRITGMSDWQTLTTSVQKASGSSAAQDSAVEFESSDMWRSVKCGTGNVSLTSRATSSDVIALIDTGSNSARTSVTVHWVRVKLPDFATPFYFIAALLALMTVLSASVFAMPDTKRRKVPGEPKPKDPDEISFSEALAGSLNIIKRTFTPRKSNKPRKRHAPGASAQSAAESSRQEENQAGDTSPAEGSGQAAAEPVVVDPMSRNLVADMQQRIGPVQTASDGHVDDTGASVSAGADSHTGHALSMDASLGVGQSAIGDFPIGEHAEEELHASGGEEPHHRHGRHSGAEETSQAGIAEDSAPVAFQPHQHSRHARHGGQQQPVQEQPQQAAHSYASLHNDTVWYPDGSIDFGSAGQFDHNASPSQPGVEESQAPAASQQDEAENHATDGTAPEADESHPAVLRHARTHAPAPVNAEATSVIDPKELQAYFARWASQQEETDGGSADGDDNDEESKE</sequence>
<feature type="compositionally biased region" description="Basic and acidic residues" evidence="1">
    <location>
        <begin position="382"/>
        <end position="391"/>
    </location>
</feature>
<name>A0ABW8KMP7_9BIFI</name>
<keyword evidence="4" id="KW-1185">Reference proteome</keyword>
<evidence type="ECO:0000256" key="2">
    <source>
        <dbReference type="SAM" id="Phobius"/>
    </source>
</evidence>
<dbReference type="RefSeq" id="WP_404440188.1">
    <property type="nucleotide sequence ID" value="NZ_JAOQBW010000002.1"/>
</dbReference>
<evidence type="ECO:0000313" key="4">
    <source>
        <dbReference type="Proteomes" id="UP001620273"/>
    </source>
</evidence>
<evidence type="ECO:0000256" key="1">
    <source>
        <dbReference type="SAM" id="MobiDB-lite"/>
    </source>
</evidence>
<feature type="region of interest" description="Disordered" evidence="1">
    <location>
        <begin position="459"/>
        <end position="568"/>
    </location>
</feature>
<accession>A0ABW8KMP7</accession>
<feature type="compositionally biased region" description="Acidic residues" evidence="1">
    <location>
        <begin position="550"/>
        <end position="568"/>
    </location>
</feature>
<feature type="transmembrane region" description="Helical" evidence="2">
    <location>
        <begin position="26"/>
        <end position="45"/>
    </location>
</feature>
<feature type="compositionally biased region" description="Basic residues" evidence="1">
    <location>
        <begin position="260"/>
        <end position="273"/>
    </location>
</feature>
<organism evidence="3 4">
    <name type="scientific">Bifidobacterium thermacidophilum</name>
    <dbReference type="NCBI Taxonomy" id="246618"/>
    <lineage>
        <taxon>Bacteria</taxon>
        <taxon>Bacillati</taxon>
        <taxon>Actinomycetota</taxon>
        <taxon>Actinomycetes</taxon>
        <taxon>Bifidobacteriales</taxon>
        <taxon>Bifidobacteriaceae</taxon>
        <taxon>Bifidobacterium</taxon>
    </lineage>
</organism>
<feature type="transmembrane region" description="Helical" evidence="2">
    <location>
        <begin position="203"/>
        <end position="223"/>
    </location>
</feature>
<keyword evidence="2" id="KW-0472">Membrane</keyword>
<feature type="region of interest" description="Disordered" evidence="1">
    <location>
        <begin position="382"/>
        <end position="445"/>
    </location>
</feature>
<feature type="compositionally biased region" description="Low complexity" evidence="1">
    <location>
        <begin position="431"/>
        <end position="441"/>
    </location>
</feature>
<evidence type="ECO:0000313" key="3">
    <source>
        <dbReference type="EMBL" id="MFK3575838.1"/>
    </source>
</evidence>
<feature type="region of interest" description="Disordered" evidence="1">
    <location>
        <begin position="257"/>
        <end position="309"/>
    </location>
</feature>
<reference evidence="3 4" key="1">
    <citation type="submission" date="2022-09" db="EMBL/GenBank/DDBJ databases">
        <title>Genome sequencing of four strains from tibetan pig.</title>
        <authorList>
            <person name="Feng J."/>
        </authorList>
    </citation>
    <scope>NUCLEOTIDE SEQUENCE [LARGE SCALE GENOMIC DNA]</scope>
    <source>
        <strain evidence="3 4">11-1-1</strain>
    </source>
</reference>
<proteinExistence type="predicted"/>
<protein>
    <recommendedName>
        <fullName evidence="5">GTPase</fullName>
    </recommendedName>
</protein>
<feature type="region of interest" description="Disordered" evidence="1">
    <location>
        <begin position="329"/>
        <end position="352"/>
    </location>
</feature>
<keyword evidence="2" id="KW-0812">Transmembrane</keyword>
<dbReference type="EMBL" id="JAOQBW010000002">
    <property type="protein sequence ID" value="MFK3575838.1"/>
    <property type="molecule type" value="Genomic_DNA"/>
</dbReference>